<dbReference type="PANTHER" id="PTHR34129:SF1">
    <property type="entry name" value="DUF952 DOMAIN-CONTAINING PROTEIN"/>
    <property type="match status" value="1"/>
</dbReference>
<dbReference type="RefSeq" id="WP_382422136.1">
    <property type="nucleotide sequence ID" value="NZ_JBHSCW010000004.1"/>
</dbReference>
<organism evidence="1 2">
    <name type="scientific">Fodinicurvata halophila</name>
    <dbReference type="NCBI Taxonomy" id="1419723"/>
    <lineage>
        <taxon>Bacteria</taxon>
        <taxon>Pseudomonadati</taxon>
        <taxon>Pseudomonadota</taxon>
        <taxon>Alphaproteobacteria</taxon>
        <taxon>Rhodospirillales</taxon>
        <taxon>Rhodovibrionaceae</taxon>
        <taxon>Fodinicurvata</taxon>
    </lineage>
</organism>
<evidence type="ECO:0000313" key="2">
    <source>
        <dbReference type="Proteomes" id="UP001595799"/>
    </source>
</evidence>
<comment type="caution">
    <text evidence="1">The sequence shown here is derived from an EMBL/GenBank/DDBJ whole genome shotgun (WGS) entry which is preliminary data.</text>
</comment>
<dbReference type="InterPro" id="IPR009297">
    <property type="entry name" value="DUF952"/>
</dbReference>
<sequence length="129" mass="14216">MTEPGHIYPGQIYHVCREADWAAALEQGRYDGSEDDRRDGFIHFSTRAQLRESVAKHRAGQQGLVLLEVDPEALGDALTWEPSRGGALFPHLYGPLSPGAVRRSWPLPLGTEGQHVFPDLDALNLEGDS</sequence>
<reference evidence="2" key="1">
    <citation type="journal article" date="2019" name="Int. J. Syst. Evol. Microbiol.">
        <title>The Global Catalogue of Microorganisms (GCM) 10K type strain sequencing project: providing services to taxonomists for standard genome sequencing and annotation.</title>
        <authorList>
            <consortium name="The Broad Institute Genomics Platform"/>
            <consortium name="The Broad Institute Genome Sequencing Center for Infectious Disease"/>
            <person name="Wu L."/>
            <person name="Ma J."/>
        </authorList>
    </citation>
    <scope>NUCLEOTIDE SEQUENCE [LARGE SCALE GENOMIC DNA]</scope>
    <source>
        <strain evidence="2">CECT 8472</strain>
    </source>
</reference>
<name>A0ABV8ULA3_9PROT</name>
<dbReference type="EMBL" id="JBHSCW010000004">
    <property type="protein sequence ID" value="MFC4351789.1"/>
    <property type="molecule type" value="Genomic_DNA"/>
</dbReference>
<dbReference type="Pfam" id="PF06108">
    <property type="entry name" value="DUF952"/>
    <property type="match status" value="1"/>
</dbReference>
<accession>A0ABV8ULA3</accession>
<dbReference type="Proteomes" id="UP001595799">
    <property type="component" value="Unassembled WGS sequence"/>
</dbReference>
<dbReference type="PANTHER" id="PTHR34129">
    <property type="entry name" value="BLR1139 PROTEIN"/>
    <property type="match status" value="1"/>
</dbReference>
<dbReference type="SUPFAM" id="SSF56399">
    <property type="entry name" value="ADP-ribosylation"/>
    <property type="match status" value="1"/>
</dbReference>
<protein>
    <submittedName>
        <fullName evidence="1">DUF952 domain-containing protein</fullName>
    </submittedName>
</protein>
<evidence type="ECO:0000313" key="1">
    <source>
        <dbReference type="EMBL" id="MFC4351789.1"/>
    </source>
</evidence>
<dbReference type="Gene3D" id="3.20.170.20">
    <property type="entry name" value="Protein of unknown function DUF952"/>
    <property type="match status" value="1"/>
</dbReference>
<proteinExistence type="predicted"/>
<keyword evidence="2" id="KW-1185">Reference proteome</keyword>
<gene>
    <name evidence="1" type="ORF">ACFOW6_09570</name>
</gene>